<organism evidence="2 3">
    <name type="scientific">Faecalibacterium prausnitzii</name>
    <dbReference type="NCBI Taxonomy" id="853"/>
    <lineage>
        <taxon>Bacteria</taxon>
        <taxon>Bacillati</taxon>
        <taxon>Bacillota</taxon>
        <taxon>Clostridia</taxon>
        <taxon>Eubacteriales</taxon>
        <taxon>Oscillospiraceae</taxon>
        <taxon>Faecalibacterium</taxon>
    </lineage>
</organism>
<evidence type="ECO:0000313" key="2">
    <source>
        <dbReference type="EMBL" id="RAW48446.1"/>
    </source>
</evidence>
<proteinExistence type="predicted"/>
<sequence>MLSYRKLAMRVLGRPLHTEGIDSPRPASQRAAAFILTAAMLTTLAAPAFADIWHIENGDITISAGESGNNVTQNNNTTYGDTNTIITNQNKDTASSHTVTIEAKDKDDKVEVTLKDVNIDTSSRNKAAVSVTGEGDTNIKLDGDNALKSDIYRSGIYGSGSGSLTISGGENDSLTAQGGSGANGISSSGSLTISGGTVTANGDDGGRGISSSGSVTISGGSTVTANGGSGTISGGDGIWSGGGVTISGGSTVTANGGNGGSLVGGDGIRSGGGLTVSDGTVTAKGGNGDSKDGYGGDGIRSGGVVTISGNTVNAAGGYGGKVGGYGICSFDRVAISGGTVEAAGGNGSTGGGSGIYSSVIDLSGSLELTAKAGSPTGKALLQNGRELDLDTIKDKLGPGAKVTATDANGETKQVSIPRPVEPEEPVIPEESSSSSDGGSATPSAPVSPLPGLTVTDRDGQRISYTSTQSGNTLTVCVGRLTASFRISLAALRQLRAEGIETITFQTILCSTTLSVDELLAMGGEDAEAVLTHRFTDSSLTVG</sequence>
<dbReference type="RefSeq" id="WP_160141196.1">
    <property type="nucleotide sequence ID" value="NZ_CP026548.1"/>
</dbReference>
<evidence type="ECO:0000313" key="3">
    <source>
        <dbReference type="Proteomes" id="UP000250997"/>
    </source>
</evidence>
<evidence type="ECO:0000256" key="1">
    <source>
        <dbReference type="SAM" id="MobiDB-lite"/>
    </source>
</evidence>
<comment type="caution">
    <text evidence="2">The sequence shown here is derived from an EMBL/GenBank/DDBJ whole genome shotgun (WGS) entry which is preliminary data.</text>
</comment>
<dbReference type="Proteomes" id="UP000250997">
    <property type="component" value="Unassembled WGS sequence"/>
</dbReference>
<dbReference type="AlphaFoldDB" id="A0AAX1QH17"/>
<dbReference type="SUPFAM" id="SSF51126">
    <property type="entry name" value="Pectin lyase-like"/>
    <property type="match status" value="1"/>
</dbReference>
<feature type="region of interest" description="Disordered" evidence="1">
    <location>
        <begin position="396"/>
        <end position="457"/>
    </location>
</feature>
<accession>A0AAX1QH17</accession>
<dbReference type="InterPro" id="IPR011050">
    <property type="entry name" value="Pectin_lyase_fold/virulence"/>
</dbReference>
<gene>
    <name evidence="2" type="ORF">C4N27_11340</name>
</gene>
<feature type="region of interest" description="Disordered" evidence="1">
    <location>
        <begin position="196"/>
        <end position="216"/>
    </location>
</feature>
<name>A0AAX1QH17_9FIRM</name>
<protein>
    <submittedName>
        <fullName evidence="2">Uncharacterized protein</fullName>
    </submittedName>
</protein>
<dbReference type="EMBL" id="PRLA01000009">
    <property type="protein sequence ID" value="RAW48446.1"/>
    <property type="molecule type" value="Genomic_DNA"/>
</dbReference>
<reference evidence="2 3" key="1">
    <citation type="submission" date="2018-02" db="EMBL/GenBank/DDBJ databases">
        <title>Complete genome sequencing of Faecalibacterium prausnitzii strains isolated from the human gut.</title>
        <authorList>
            <person name="Fitzgerald B.C."/>
            <person name="Shkoporov A.N."/>
            <person name="Ross P.R."/>
            <person name="Hill C."/>
        </authorList>
    </citation>
    <scope>NUCLEOTIDE SEQUENCE [LARGE SCALE GENOMIC DNA]</scope>
    <source>
        <strain evidence="2 3">APC942/18-1</strain>
    </source>
</reference>